<feature type="signal peptide" evidence="9">
    <location>
        <begin position="1"/>
        <end position="22"/>
    </location>
</feature>
<gene>
    <name evidence="12" type="ORF">M0R45_031126</name>
</gene>
<comment type="caution">
    <text evidence="12">The sequence shown here is derived from an EMBL/GenBank/DDBJ whole genome shotgun (WGS) entry which is preliminary data.</text>
</comment>
<feature type="chain" id="PRO_5044025025" description="Vignain" evidence="9">
    <location>
        <begin position="23"/>
        <end position="306"/>
    </location>
</feature>
<evidence type="ECO:0000256" key="3">
    <source>
        <dbReference type="ARBA" id="ARBA00022729"/>
    </source>
</evidence>
<evidence type="ECO:0000259" key="11">
    <source>
        <dbReference type="SMART" id="SM00848"/>
    </source>
</evidence>
<dbReference type="GO" id="GO:0008234">
    <property type="term" value="F:cysteine-type peptidase activity"/>
    <property type="evidence" value="ECO:0007669"/>
    <property type="project" value="UniProtKB-KW"/>
</dbReference>
<evidence type="ECO:0000256" key="6">
    <source>
        <dbReference type="ARBA" id="ARBA00023157"/>
    </source>
</evidence>
<evidence type="ECO:0000256" key="2">
    <source>
        <dbReference type="ARBA" id="ARBA00022670"/>
    </source>
</evidence>
<dbReference type="PANTHER" id="PTHR12411">
    <property type="entry name" value="CYSTEINE PROTEASE FAMILY C1-RELATED"/>
    <property type="match status" value="1"/>
</dbReference>
<keyword evidence="13" id="KW-1185">Reference proteome</keyword>
<protein>
    <recommendedName>
        <fullName evidence="8">Vignain</fullName>
    </recommendedName>
</protein>
<evidence type="ECO:0000313" key="12">
    <source>
        <dbReference type="EMBL" id="KAK9922671.1"/>
    </source>
</evidence>
<dbReference type="SUPFAM" id="SSF54001">
    <property type="entry name" value="Cysteine proteinases"/>
    <property type="match status" value="1"/>
</dbReference>
<comment type="similarity">
    <text evidence="1">Belongs to the peptidase C1 family.</text>
</comment>
<dbReference type="Pfam" id="PF00112">
    <property type="entry name" value="Peptidase_C1"/>
    <property type="match status" value="1"/>
</dbReference>
<dbReference type="CDD" id="cd02248">
    <property type="entry name" value="Peptidase_C1A"/>
    <property type="match status" value="1"/>
</dbReference>
<keyword evidence="2" id="KW-0645">Protease</keyword>
<reference evidence="12 13" key="1">
    <citation type="journal article" date="2023" name="G3 (Bethesda)">
        <title>A chromosome-length genome assembly and annotation of blackberry (Rubus argutus, cv. 'Hillquist').</title>
        <authorList>
            <person name="Bruna T."/>
            <person name="Aryal R."/>
            <person name="Dudchenko O."/>
            <person name="Sargent D.J."/>
            <person name="Mead D."/>
            <person name="Buti M."/>
            <person name="Cavallini A."/>
            <person name="Hytonen T."/>
            <person name="Andres J."/>
            <person name="Pham M."/>
            <person name="Weisz D."/>
            <person name="Mascagni F."/>
            <person name="Usai G."/>
            <person name="Natali L."/>
            <person name="Bassil N."/>
            <person name="Fernandez G.E."/>
            <person name="Lomsadze A."/>
            <person name="Armour M."/>
            <person name="Olukolu B."/>
            <person name="Poorten T."/>
            <person name="Britton C."/>
            <person name="Davik J."/>
            <person name="Ashrafi H."/>
            <person name="Aiden E.L."/>
            <person name="Borodovsky M."/>
            <person name="Worthington M."/>
        </authorList>
    </citation>
    <scope>NUCLEOTIDE SEQUENCE [LARGE SCALE GENOMIC DNA]</scope>
    <source>
        <strain evidence="12">PI 553951</strain>
    </source>
</reference>
<dbReference type="EMBL" id="JBEDUW010000006">
    <property type="protein sequence ID" value="KAK9922671.1"/>
    <property type="molecule type" value="Genomic_DNA"/>
</dbReference>
<dbReference type="InterPro" id="IPR038765">
    <property type="entry name" value="Papain-like_cys_pep_sf"/>
</dbReference>
<dbReference type="PRINTS" id="PR00705">
    <property type="entry name" value="PAPAIN"/>
</dbReference>
<evidence type="ECO:0000256" key="9">
    <source>
        <dbReference type="SAM" id="SignalP"/>
    </source>
</evidence>
<dbReference type="AlphaFoldDB" id="A0AAW1WFI1"/>
<keyword evidence="6" id="KW-1015">Disulfide bond</keyword>
<keyword evidence="7" id="KW-0325">Glycoprotein</keyword>
<evidence type="ECO:0000256" key="4">
    <source>
        <dbReference type="ARBA" id="ARBA00022801"/>
    </source>
</evidence>
<keyword evidence="3 9" id="KW-0732">Signal</keyword>
<evidence type="ECO:0000313" key="13">
    <source>
        <dbReference type="Proteomes" id="UP001457282"/>
    </source>
</evidence>
<evidence type="ECO:0000256" key="5">
    <source>
        <dbReference type="ARBA" id="ARBA00022807"/>
    </source>
</evidence>
<dbReference type="InterPro" id="IPR000169">
    <property type="entry name" value="Pept_cys_AS"/>
</dbReference>
<dbReference type="FunFam" id="3.90.70.10:FF:000023">
    <property type="entry name" value="Senescence-specific cysteine protease SAG39"/>
    <property type="match status" value="1"/>
</dbReference>
<dbReference type="Pfam" id="PF08246">
    <property type="entry name" value="Inhibitor_I29"/>
    <property type="match status" value="1"/>
</dbReference>
<evidence type="ECO:0000259" key="10">
    <source>
        <dbReference type="SMART" id="SM00645"/>
    </source>
</evidence>
<feature type="domain" description="Cathepsin propeptide inhibitor" evidence="11">
    <location>
        <begin position="39"/>
        <end position="96"/>
    </location>
</feature>
<keyword evidence="4" id="KW-0378">Hydrolase</keyword>
<sequence length="306" mass="33228">MEFINQCKFICLALIVMLGAWSYEATSRSLQDAIVYGRYEQWMARYGRVYSDIDEKEKRFQIFKENVAFIDSSNDEANKPYKLSVNGFADLTNEEFTASRNRFKGHECSTKTTSFKYENATVPATMDWRQKGAVTPIKDQGQCGCCWAFSAVAAMEGITQLTTGKLISLSEQELVDCDTSGVDQGCEGGLMDDAFQFINQNHGLSTEANYPYTGVDGTCNVKKEASHAASITGYEDVPANSETALLKAVANQPISVAIDASGSDFQFYSSGVFTGTCGTSLDHGVTAVGYGVGLCGIAMEASYPTA</sequence>
<dbReference type="GO" id="GO:0006508">
    <property type="term" value="P:proteolysis"/>
    <property type="evidence" value="ECO:0007669"/>
    <property type="project" value="UniProtKB-KW"/>
</dbReference>
<dbReference type="PROSITE" id="PS00639">
    <property type="entry name" value="THIOL_PROTEASE_HIS"/>
    <property type="match status" value="1"/>
</dbReference>
<organism evidence="12 13">
    <name type="scientific">Rubus argutus</name>
    <name type="common">Southern blackberry</name>
    <dbReference type="NCBI Taxonomy" id="59490"/>
    <lineage>
        <taxon>Eukaryota</taxon>
        <taxon>Viridiplantae</taxon>
        <taxon>Streptophyta</taxon>
        <taxon>Embryophyta</taxon>
        <taxon>Tracheophyta</taxon>
        <taxon>Spermatophyta</taxon>
        <taxon>Magnoliopsida</taxon>
        <taxon>eudicotyledons</taxon>
        <taxon>Gunneridae</taxon>
        <taxon>Pentapetalae</taxon>
        <taxon>rosids</taxon>
        <taxon>fabids</taxon>
        <taxon>Rosales</taxon>
        <taxon>Rosaceae</taxon>
        <taxon>Rosoideae</taxon>
        <taxon>Rosoideae incertae sedis</taxon>
        <taxon>Rubus</taxon>
    </lineage>
</organism>
<dbReference type="Gene3D" id="3.90.70.10">
    <property type="entry name" value="Cysteine proteinases"/>
    <property type="match status" value="1"/>
</dbReference>
<dbReference type="InterPro" id="IPR025660">
    <property type="entry name" value="Pept_his_AS"/>
</dbReference>
<dbReference type="InterPro" id="IPR039417">
    <property type="entry name" value="Peptidase_C1A_papain-like"/>
</dbReference>
<keyword evidence="5" id="KW-0788">Thiol protease</keyword>
<dbReference type="PROSITE" id="PS00139">
    <property type="entry name" value="THIOL_PROTEASE_CYS"/>
    <property type="match status" value="1"/>
</dbReference>
<feature type="domain" description="Peptidase C1A papain C-terminal" evidence="10">
    <location>
        <begin position="122"/>
        <end position="305"/>
    </location>
</feature>
<name>A0AAW1WFI1_RUBAR</name>
<dbReference type="Proteomes" id="UP001457282">
    <property type="component" value="Unassembled WGS sequence"/>
</dbReference>
<dbReference type="SMART" id="SM00848">
    <property type="entry name" value="Inhibitor_I29"/>
    <property type="match status" value="1"/>
</dbReference>
<evidence type="ECO:0000256" key="7">
    <source>
        <dbReference type="ARBA" id="ARBA00023180"/>
    </source>
</evidence>
<proteinExistence type="inferred from homology"/>
<dbReference type="InterPro" id="IPR013201">
    <property type="entry name" value="Prot_inhib_I29"/>
</dbReference>
<dbReference type="SMART" id="SM00645">
    <property type="entry name" value="Pept_C1"/>
    <property type="match status" value="1"/>
</dbReference>
<evidence type="ECO:0000256" key="1">
    <source>
        <dbReference type="ARBA" id="ARBA00008455"/>
    </source>
</evidence>
<evidence type="ECO:0000256" key="8">
    <source>
        <dbReference type="ARBA" id="ARBA00069575"/>
    </source>
</evidence>
<accession>A0AAW1WFI1</accession>
<dbReference type="InterPro" id="IPR000668">
    <property type="entry name" value="Peptidase_C1A_C"/>
</dbReference>
<dbReference type="InterPro" id="IPR013128">
    <property type="entry name" value="Peptidase_C1A"/>
</dbReference>